<evidence type="ECO:0000256" key="1">
    <source>
        <dbReference type="ARBA" id="ARBA00006096"/>
    </source>
</evidence>
<dbReference type="SUPFAM" id="SSF56601">
    <property type="entry name" value="beta-lactamase/transpeptidase-like"/>
    <property type="match status" value="1"/>
</dbReference>
<keyword evidence="2 3" id="KW-0378">Hydrolase</keyword>
<dbReference type="PRINTS" id="PR00922">
    <property type="entry name" value="DADACBPTASE3"/>
</dbReference>
<dbReference type="GO" id="GO:0006508">
    <property type="term" value="P:proteolysis"/>
    <property type="evidence" value="ECO:0007669"/>
    <property type="project" value="InterPro"/>
</dbReference>
<accession>A0A0W0V7U5</accession>
<evidence type="ECO:0000313" key="4">
    <source>
        <dbReference type="Proteomes" id="UP000055035"/>
    </source>
</evidence>
<dbReference type="OrthoDB" id="9802627at2"/>
<name>A0A0W0V7U5_9GAMM</name>
<comment type="similarity">
    <text evidence="1">Belongs to the peptidase S13 family.</text>
</comment>
<reference evidence="3 4" key="1">
    <citation type="submission" date="2015-11" db="EMBL/GenBank/DDBJ databases">
        <title>Genomic analysis of 38 Legionella species identifies large and diverse effector repertoires.</title>
        <authorList>
            <person name="Burstein D."/>
            <person name="Amaro F."/>
            <person name="Zusman T."/>
            <person name="Lifshitz Z."/>
            <person name="Cohen O."/>
            <person name="Gilbert J.A."/>
            <person name="Pupko T."/>
            <person name="Shuman H.A."/>
            <person name="Segal G."/>
        </authorList>
    </citation>
    <scope>NUCLEOTIDE SEQUENCE [LARGE SCALE GENOMIC DNA]</scope>
    <source>
        <strain evidence="3 4">BL-540</strain>
    </source>
</reference>
<dbReference type="Proteomes" id="UP000055035">
    <property type="component" value="Unassembled WGS sequence"/>
</dbReference>
<evidence type="ECO:0000313" key="3">
    <source>
        <dbReference type="EMBL" id="KTD16190.1"/>
    </source>
</evidence>
<dbReference type="AlphaFoldDB" id="A0A0W0V7U5"/>
<dbReference type="GO" id="GO:0000270">
    <property type="term" value="P:peptidoglycan metabolic process"/>
    <property type="evidence" value="ECO:0007669"/>
    <property type="project" value="TreeGrafter"/>
</dbReference>
<dbReference type="RefSeq" id="WP_058470064.1">
    <property type="nucleotide sequence ID" value="NZ_CAAAIC010000004.1"/>
</dbReference>
<dbReference type="EC" id="3.4.16.4" evidence="3"/>
<dbReference type="NCBIfam" id="TIGR00666">
    <property type="entry name" value="PBP4"/>
    <property type="match status" value="1"/>
</dbReference>
<comment type="caution">
    <text evidence="3">The sequence shown here is derived from an EMBL/GenBank/DDBJ whole genome shotgun (WGS) entry which is preliminary data.</text>
</comment>
<sequence>MRYTFFSCILILCLLSPEVKSRSLSEKIDALIDQKLPSSTVGILIQDAITGETIYSKNPQTMFAPASGVKLFTATAALYQLKPDYRFSTSLFQKGGNFYIQFTGSPSFTSEKLKTLLLQLKKNNIHAIKGNIVVDSSRFKAPYHAPGESYDDLGWYYAAPDTAVIINENAIAYDFISSETLGGPVTIKEKSPSNGIKIINELVTVSKEEAKNHCNLNIEVNKNNTLKLFGCYAQQNGAKEMKLAVPNPPLLVKQEIRNILKENQIAFNGHIVKGEIPPDAKLLAKDDSENLSKLVSHMLQESDNVYANSLTKELAYSLTKDGSYKQGVFAIKTILSQHSSLDMKQIQLADGVGTRYNLATPKQMVTLLSDIYKDKNIQPILMRALAQAGVSGTLRDRMQKTSLEKNVFAKTGSMHDISSLSGYMIRQNGSPVIFSIMINGINKPLYVAKALEEKILLAVNEEQQDKSSQ</sequence>
<dbReference type="Gene3D" id="3.40.710.10">
    <property type="entry name" value="DD-peptidase/beta-lactamase superfamily"/>
    <property type="match status" value="2"/>
</dbReference>
<dbReference type="InterPro" id="IPR000667">
    <property type="entry name" value="Peptidase_S13"/>
</dbReference>
<dbReference type="PANTHER" id="PTHR30023:SF0">
    <property type="entry name" value="PENICILLIN-SENSITIVE CARBOXYPEPTIDASE A"/>
    <property type="match status" value="1"/>
</dbReference>
<dbReference type="PANTHER" id="PTHR30023">
    <property type="entry name" value="D-ALANYL-D-ALANINE CARBOXYPEPTIDASE"/>
    <property type="match status" value="1"/>
</dbReference>
<dbReference type="GO" id="GO:0009002">
    <property type="term" value="F:serine-type D-Ala-D-Ala carboxypeptidase activity"/>
    <property type="evidence" value="ECO:0007669"/>
    <property type="project" value="UniProtKB-EC"/>
</dbReference>
<dbReference type="PATRIC" id="fig|456.5.peg.527"/>
<keyword evidence="3" id="KW-0645">Protease</keyword>
<proteinExistence type="inferred from homology"/>
<organism evidence="3 4">
    <name type="scientific">Legionella jordanis</name>
    <dbReference type="NCBI Taxonomy" id="456"/>
    <lineage>
        <taxon>Bacteria</taxon>
        <taxon>Pseudomonadati</taxon>
        <taxon>Pseudomonadota</taxon>
        <taxon>Gammaproteobacteria</taxon>
        <taxon>Legionellales</taxon>
        <taxon>Legionellaceae</taxon>
        <taxon>Legionella</taxon>
    </lineage>
</organism>
<keyword evidence="4" id="KW-1185">Reference proteome</keyword>
<protein>
    <submittedName>
        <fullName evidence="3">D-Ala-D-Ala carboxypeptidase</fullName>
        <ecNumber evidence="3">3.4.16.4</ecNumber>
    </submittedName>
</protein>
<dbReference type="InterPro" id="IPR012338">
    <property type="entry name" value="Beta-lactam/transpept-like"/>
</dbReference>
<dbReference type="STRING" id="456.Ljor_0496"/>
<evidence type="ECO:0000256" key="2">
    <source>
        <dbReference type="ARBA" id="ARBA00022801"/>
    </source>
</evidence>
<dbReference type="Pfam" id="PF02113">
    <property type="entry name" value="Peptidase_S13"/>
    <property type="match status" value="1"/>
</dbReference>
<gene>
    <name evidence="3" type="ORF">Ljor_0496</name>
</gene>
<keyword evidence="3" id="KW-0121">Carboxypeptidase</keyword>
<dbReference type="Gene3D" id="3.50.80.20">
    <property type="entry name" value="D-Ala-D-Ala carboxypeptidase C, peptidase S13"/>
    <property type="match status" value="1"/>
</dbReference>
<dbReference type="EMBL" id="LNYJ01000011">
    <property type="protein sequence ID" value="KTD16190.1"/>
    <property type="molecule type" value="Genomic_DNA"/>
</dbReference>